<keyword evidence="2" id="KW-0812">Transmembrane</keyword>
<proteinExistence type="predicted"/>
<reference evidence="5" key="1">
    <citation type="submission" date="2013-10" db="EMBL/GenBank/DDBJ databases">
        <title>Genomic analysis of the causative agents of coccidiosis in chickens.</title>
        <authorList>
            <person name="Reid A.J."/>
            <person name="Blake D."/>
            <person name="Billington K."/>
            <person name="Browne H."/>
            <person name="Dunn M."/>
            <person name="Hung S."/>
            <person name="Kawahara F."/>
            <person name="Miranda-Saavedra D."/>
            <person name="Mourier T."/>
            <person name="Nagra H."/>
            <person name="Otto T.D."/>
            <person name="Rawlings N."/>
            <person name="Sanchez A."/>
            <person name="Sanders M."/>
            <person name="Subramaniam C."/>
            <person name="Tay Y."/>
            <person name="Dear P."/>
            <person name="Doerig C."/>
            <person name="Gruber A."/>
            <person name="Parkinson J."/>
            <person name="Shirley M."/>
            <person name="Wan K.L."/>
            <person name="Berriman M."/>
            <person name="Tomley F."/>
            <person name="Pain A."/>
        </authorList>
    </citation>
    <scope>NUCLEOTIDE SEQUENCE</scope>
    <source>
        <strain evidence="5">Houghton</strain>
    </source>
</reference>
<dbReference type="GO" id="GO:0015742">
    <property type="term" value="P:alpha-ketoglutarate transport"/>
    <property type="evidence" value="ECO:0007669"/>
    <property type="project" value="TreeGrafter"/>
</dbReference>
<dbReference type="PANTHER" id="PTHR46982:SF1">
    <property type="entry name" value="CITRATE_OXOGLUTARATE CARRIER PROTEIN"/>
    <property type="match status" value="1"/>
</dbReference>
<dbReference type="Gene3D" id="1.50.40.10">
    <property type="entry name" value="Mitochondrial carrier domain"/>
    <property type="match status" value="1"/>
</dbReference>
<dbReference type="PANTHER" id="PTHR46982">
    <property type="entry name" value="CITRATE/OXOGLUTARATE CARRIER PROTEIN"/>
    <property type="match status" value="1"/>
</dbReference>
<dbReference type="GeneID" id="25271833"/>
<keyword evidence="6" id="KW-1185">Reference proteome</keyword>
<reference evidence="5" key="2">
    <citation type="submission" date="2013-10" db="EMBL/GenBank/DDBJ databases">
        <authorList>
            <person name="Aslett M."/>
        </authorList>
    </citation>
    <scope>NUCLEOTIDE SEQUENCE</scope>
    <source>
        <strain evidence="5">Houghton</strain>
    </source>
</reference>
<evidence type="ECO:0000256" key="1">
    <source>
        <dbReference type="ARBA" id="ARBA00004141"/>
    </source>
</evidence>
<evidence type="ECO:0000313" key="5">
    <source>
        <dbReference type="EMBL" id="CDI78857.1"/>
    </source>
</evidence>
<dbReference type="EMBL" id="HG670924">
    <property type="protein sequence ID" value="CDI78857.1"/>
    <property type="molecule type" value="Genomic_DNA"/>
</dbReference>
<dbReference type="Pfam" id="PF00153">
    <property type="entry name" value="Mito_carr"/>
    <property type="match status" value="1"/>
</dbReference>
<organism evidence="5 6">
    <name type="scientific">Eimeria acervulina</name>
    <name type="common">Coccidian parasite</name>
    <dbReference type="NCBI Taxonomy" id="5801"/>
    <lineage>
        <taxon>Eukaryota</taxon>
        <taxon>Sar</taxon>
        <taxon>Alveolata</taxon>
        <taxon>Apicomplexa</taxon>
        <taxon>Conoidasida</taxon>
        <taxon>Coccidia</taxon>
        <taxon>Eucoccidiorida</taxon>
        <taxon>Eimeriorina</taxon>
        <taxon>Eimeriidae</taxon>
        <taxon>Eimeria</taxon>
    </lineage>
</organism>
<accession>U6GH05</accession>
<gene>
    <name evidence="5" type="ORF">EAH_00037630</name>
</gene>
<dbReference type="Proteomes" id="UP000018050">
    <property type="component" value="Unassembled WGS sequence"/>
</dbReference>
<dbReference type="VEuPathDB" id="ToxoDB:EAH_00037630"/>
<dbReference type="InterPro" id="IPR023395">
    <property type="entry name" value="MCP_dom_sf"/>
</dbReference>
<evidence type="ECO:0000256" key="2">
    <source>
        <dbReference type="ARBA" id="ARBA00022692"/>
    </source>
</evidence>
<feature type="coiled-coil region" evidence="4">
    <location>
        <begin position="39"/>
        <end position="77"/>
    </location>
</feature>
<sequence length="162" mass="17916">MGPCTFAVVAIGLYPGGSAIALRQMTNWASRQGFTEMARDSFLNRKKEKLQQKQQQQQQQQQQLQQLQQQQQQVQQQPGVGGVLSTWNQPFEVARIEMQSAAAEGRPKQNIIQVMKQIGVREGAGALLRGIVPRIGLGVWQTLFMVSGSKLLQDALVEAAAE</sequence>
<dbReference type="GO" id="GO:0016020">
    <property type="term" value="C:membrane"/>
    <property type="evidence" value="ECO:0007669"/>
    <property type="project" value="UniProtKB-SubCell"/>
</dbReference>
<dbReference type="SUPFAM" id="SSF103506">
    <property type="entry name" value="Mitochondrial carrier"/>
    <property type="match status" value="1"/>
</dbReference>
<dbReference type="AlphaFoldDB" id="U6GH05"/>
<protein>
    <submittedName>
        <fullName evidence="5">Mitochondrial carrier domain-containing protein, putative</fullName>
    </submittedName>
</protein>
<dbReference type="GO" id="GO:0006843">
    <property type="term" value="P:mitochondrial citrate transmembrane transport"/>
    <property type="evidence" value="ECO:0007669"/>
    <property type="project" value="TreeGrafter"/>
</dbReference>
<evidence type="ECO:0000313" key="6">
    <source>
        <dbReference type="Proteomes" id="UP000018050"/>
    </source>
</evidence>
<keyword evidence="4" id="KW-0175">Coiled coil</keyword>
<dbReference type="InterPro" id="IPR053017">
    <property type="entry name" value="Mito_Cit/Oxoglu_Carrier"/>
</dbReference>
<dbReference type="InterPro" id="IPR018108">
    <property type="entry name" value="MCP_transmembrane"/>
</dbReference>
<dbReference type="OrthoDB" id="10253709at2759"/>
<dbReference type="RefSeq" id="XP_013250964.1">
    <property type="nucleotide sequence ID" value="XM_013395510.1"/>
</dbReference>
<comment type="subcellular location">
    <subcellularLocation>
        <location evidence="1">Membrane</location>
        <topology evidence="1">Multi-pass membrane protein</topology>
    </subcellularLocation>
</comment>
<name>U6GH05_EIMAC</name>
<evidence type="ECO:0000256" key="4">
    <source>
        <dbReference type="SAM" id="Coils"/>
    </source>
</evidence>
<keyword evidence="3" id="KW-0472">Membrane</keyword>
<dbReference type="GO" id="GO:0005371">
    <property type="term" value="F:tricarboxylate secondary active transmembrane transporter activity"/>
    <property type="evidence" value="ECO:0007669"/>
    <property type="project" value="TreeGrafter"/>
</dbReference>
<evidence type="ECO:0000256" key="3">
    <source>
        <dbReference type="ARBA" id="ARBA00023136"/>
    </source>
</evidence>
<dbReference type="GO" id="GO:0005739">
    <property type="term" value="C:mitochondrion"/>
    <property type="evidence" value="ECO:0007669"/>
    <property type="project" value="TreeGrafter"/>
</dbReference>